<sequence>MINKKNTAFQFSNDDEWYTTKEDVQYFINKAQIPKNKVIWCPFDLKTSNFVTVFKQNGYKVIYSHLNYDKSFYDYIPNKKFDIIISNPPFRNKYKILERLLELDKPWALIFGIQALNSEKFCNKLQEFKRIQYVHLKRRMCFTKDHINYNVKNLQRPSFASMWICNDIFKKDIQVWNGVNYKNDKKEFC</sequence>
<protein>
    <recommendedName>
        <fullName evidence="3">Sugar-phosphate nucleotidyltransferase</fullName>
    </recommendedName>
</protein>
<dbReference type="OrthoDB" id="9774673at2"/>
<evidence type="ECO:0008006" key="3">
    <source>
        <dbReference type="Google" id="ProtNLM"/>
    </source>
</evidence>
<evidence type="ECO:0000313" key="1">
    <source>
        <dbReference type="EMBL" id="VEU59760.1"/>
    </source>
</evidence>
<accession>A0A449A649</accession>
<dbReference type="Gene3D" id="3.40.50.150">
    <property type="entry name" value="Vaccinia Virus protein VP39"/>
    <property type="match status" value="1"/>
</dbReference>
<name>A0A449A649_9BACT</name>
<organism evidence="1 2">
    <name type="scientific">Mesomycoplasma neurolyticum</name>
    <dbReference type="NCBI Taxonomy" id="2120"/>
    <lineage>
        <taxon>Bacteria</taxon>
        <taxon>Bacillati</taxon>
        <taxon>Mycoplasmatota</taxon>
        <taxon>Mycoplasmoidales</taxon>
        <taxon>Metamycoplasmataceae</taxon>
        <taxon>Mesomycoplasma</taxon>
    </lineage>
</organism>
<dbReference type="RefSeq" id="WP_129720129.1">
    <property type="nucleotide sequence ID" value="NZ_LR214951.1"/>
</dbReference>
<dbReference type="SUPFAM" id="SSF53335">
    <property type="entry name" value="S-adenosyl-L-methionine-dependent methyltransferases"/>
    <property type="match status" value="1"/>
</dbReference>
<dbReference type="AlphaFoldDB" id="A0A449A649"/>
<dbReference type="GO" id="GO:0032259">
    <property type="term" value="P:methylation"/>
    <property type="evidence" value="ECO:0007669"/>
    <property type="project" value="InterPro"/>
</dbReference>
<dbReference type="EMBL" id="LR214951">
    <property type="protein sequence ID" value="VEU59760.1"/>
    <property type="molecule type" value="Genomic_DNA"/>
</dbReference>
<evidence type="ECO:0000313" key="2">
    <source>
        <dbReference type="Proteomes" id="UP000289440"/>
    </source>
</evidence>
<dbReference type="PROSITE" id="PS00092">
    <property type="entry name" value="N6_MTASE"/>
    <property type="match status" value="1"/>
</dbReference>
<proteinExistence type="predicted"/>
<dbReference type="GO" id="GO:0008168">
    <property type="term" value="F:methyltransferase activity"/>
    <property type="evidence" value="ECO:0007669"/>
    <property type="project" value="InterPro"/>
</dbReference>
<dbReference type="InterPro" id="IPR029063">
    <property type="entry name" value="SAM-dependent_MTases_sf"/>
</dbReference>
<dbReference type="GO" id="GO:0003676">
    <property type="term" value="F:nucleic acid binding"/>
    <property type="evidence" value="ECO:0007669"/>
    <property type="project" value="InterPro"/>
</dbReference>
<keyword evidence="2" id="KW-1185">Reference proteome</keyword>
<gene>
    <name evidence="1" type="ORF">NCTC10166_00745</name>
</gene>
<dbReference type="Proteomes" id="UP000289440">
    <property type="component" value="Chromosome"/>
</dbReference>
<dbReference type="InterPro" id="IPR002052">
    <property type="entry name" value="DNA_methylase_N6_adenine_CS"/>
</dbReference>
<reference evidence="1 2" key="1">
    <citation type="submission" date="2019-01" db="EMBL/GenBank/DDBJ databases">
        <authorList>
            <consortium name="Pathogen Informatics"/>
        </authorList>
    </citation>
    <scope>NUCLEOTIDE SEQUENCE [LARGE SCALE GENOMIC DNA]</scope>
    <source>
        <strain evidence="1 2">NCTC10166</strain>
    </source>
</reference>
<dbReference type="KEGG" id="mnu:NCTC10166_00745"/>